<evidence type="ECO:0000256" key="2">
    <source>
        <dbReference type="SAM" id="Phobius"/>
    </source>
</evidence>
<feature type="compositionally biased region" description="Polar residues" evidence="1">
    <location>
        <begin position="1"/>
        <end position="20"/>
    </location>
</feature>
<keyword evidence="2" id="KW-1133">Transmembrane helix</keyword>
<gene>
    <name evidence="3" type="ORF">BECKUNK1418G_GA0071005_102424</name>
    <name evidence="4" type="ORF">BECKUNK1418H_GA0071006_103024</name>
</gene>
<protein>
    <submittedName>
        <fullName evidence="4">Uncharacterized protein</fullName>
    </submittedName>
</protein>
<organism evidence="4">
    <name type="scientific">Candidatus Kentrum sp. UNK</name>
    <dbReference type="NCBI Taxonomy" id="2126344"/>
    <lineage>
        <taxon>Bacteria</taxon>
        <taxon>Pseudomonadati</taxon>
        <taxon>Pseudomonadota</taxon>
        <taxon>Gammaproteobacteria</taxon>
        <taxon>Candidatus Kentrum</taxon>
    </lineage>
</organism>
<feature type="region of interest" description="Disordered" evidence="1">
    <location>
        <begin position="1"/>
        <end position="33"/>
    </location>
</feature>
<keyword evidence="2" id="KW-0472">Membrane</keyword>
<evidence type="ECO:0000313" key="3">
    <source>
        <dbReference type="EMBL" id="VFK62479.1"/>
    </source>
</evidence>
<sequence>MRQNAWFQGLPNTTGEQTISFPGHSGAQMQTGASLSPHLGVGASAALPKHAMEPSIEIPKSLANSIRILLFIFVLLSVDLLSLCTFPAVASALSGNHDPYKKLPGKHWL</sequence>
<dbReference type="EMBL" id="CAADFZ010000024">
    <property type="protein sequence ID" value="VFK62479.1"/>
    <property type="molecule type" value="Genomic_DNA"/>
</dbReference>
<dbReference type="AlphaFoldDB" id="A0A451AWU5"/>
<proteinExistence type="predicted"/>
<name>A0A451AWU5_9GAMM</name>
<evidence type="ECO:0000313" key="4">
    <source>
        <dbReference type="EMBL" id="VFK70520.1"/>
    </source>
</evidence>
<evidence type="ECO:0000256" key="1">
    <source>
        <dbReference type="SAM" id="MobiDB-lite"/>
    </source>
</evidence>
<accession>A0A451AWU5</accession>
<feature type="transmembrane region" description="Helical" evidence="2">
    <location>
        <begin position="68"/>
        <end position="93"/>
    </location>
</feature>
<dbReference type="EMBL" id="CAADGD010000030">
    <property type="protein sequence ID" value="VFK70520.1"/>
    <property type="molecule type" value="Genomic_DNA"/>
</dbReference>
<keyword evidence="2" id="KW-0812">Transmembrane</keyword>
<reference evidence="4" key="1">
    <citation type="submission" date="2019-02" db="EMBL/GenBank/DDBJ databases">
        <authorList>
            <person name="Gruber-Vodicka R. H."/>
            <person name="Seah K. B. B."/>
        </authorList>
    </citation>
    <scope>NUCLEOTIDE SEQUENCE</scope>
    <source>
        <strain evidence="4">BECK_BY19</strain>
        <strain evidence="3">BECK_BY8</strain>
    </source>
</reference>